<evidence type="ECO:0000313" key="2">
    <source>
        <dbReference type="Proteomes" id="UP000789375"/>
    </source>
</evidence>
<keyword evidence="2" id="KW-1185">Reference proteome</keyword>
<accession>A0A9N9BWV9</accession>
<dbReference type="Proteomes" id="UP000789375">
    <property type="component" value="Unassembled WGS sequence"/>
</dbReference>
<sequence length="163" mass="18585">MGTLFAATINAIKEGVVEAGYCEELAAHLLLLQIKNHKEKRVDSNFPNSAVFMLTPVYAGLEYEKLYLPFLLLYMSLGVPNPDFQIVYSGMELREDEEKLAYGNYVESNKNRIRRIRYQILLAIFGISDNIFGCINAKKSQLLVNLTDAWPDPIKLYTNEEDV</sequence>
<proteinExistence type="predicted"/>
<name>A0A9N9BWV9_FUNMO</name>
<organism evidence="1 2">
    <name type="scientific">Funneliformis mosseae</name>
    <name type="common">Endomycorrhizal fungus</name>
    <name type="synonym">Glomus mosseae</name>
    <dbReference type="NCBI Taxonomy" id="27381"/>
    <lineage>
        <taxon>Eukaryota</taxon>
        <taxon>Fungi</taxon>
        <taxon>Fungi incertae sedis</taxon>
        <taxon>Mucoromycota</taxon>
        <taxon>Glomeromycotina</taxon>
        <taxon>Glomeromycetes</taxon>
        <taxon>Glomerales</taxon>
        <taxon>Glomeraceae</taxon>
        <taxon>Funneliformis</taxon>
    </lineage>
</organism>
<dbReference type="EMBL" id="CAJVPP010001932">
    <property type="protein sequence ID" value="CAG8579492.1"/>
    <property type="molecule type" value="Genomic_DNA"/>
</dbReference>
<dbReference type="AlphaFoldDB" id="A0A9N9BWV9"/>
<evidence type="ECO:0000313" key="1">
    <source>
        <dbReference type="EMBL" id="CAG8579492.1"/>
    </source>
</evidence>
<gene>
    <name evidence="1" type="ORF">FMOSSE_LOCUS7877</name>
</gene>
<reference evidence="1" key="1">
    <citation type="submission" date="2021-06" db="EMBL/GenBank/DDBJ databases">
        <authorList>
            <person name="Kallberg Y."/>
            <person name="Tangrot J."/>
            <person name="Rosling A."/>
        </authorList>
    </citation>
    <scope>NUCLEOTIDE SEQUENCE</scope>
    <source>
        <strain evidence="1">87-6 pot B 2015</strain>
    </source>
</reference>
<comment type="caution">
    <text evidence="1">The sequence shown here is derived from an EMBL/GenBank/DDBJ whole genome shotgun (WGS) entry which is preliminary data.</text>
</comment>
<protein>
    <submittedName>
        <fullName evidence="1">4455_t:CDS:1</fullName>
    </submittedName>
</protein>